<evidence type="ECO:0000259" key="11">
    <source>
        <dbReference type="SMART" id="SM00891"/>
    </source>
</evidence>
<dbReference type="GO" id="GO:0000110">
    <property type="term" value="C:nucleotide-excision repair factor 1 complex"/>
    <property type="evidence" value="ECO:0007669"/>
    <property type="project" value="TreeGrafter"/>
</dbReference>
<protein>
    <recommendedName>
        <fullName evidence="11">ERCC4 domain-containing protein</fullName>
    </recommendedName>
</protein>
<evidence type="ECO:0000256" key="9">
    <source>
        <dbReference type="ARBA" id="ARBA00023242"/>
    </source>
</evidence>
<evidence type="ECO:0000256" key="8">
    <source>
        <dbReference type="ARBA" id="ARBA00023204"/>
    </source>
</evidence>
<dbReference type="InterPro" id="IPR047520">
    <property type="entry name" value="XPF_nuclease"/>
</dbReference>
<dbReference type="GO" id="GO:0000014">
    <property type="term" value="F:single-stranded DNA endodeoxyribonuclease activity"/>
    <property type="evidence" value="ECO:0007669"/>
    <property type="project" value="TreeGrafter"/>
</dbReference>
<evidence type="ECO:0000256" key="7">
    <source>
        <dbReference type="ARBA" id="ARBA00023125"/>
    </source>
</evidence>
<keyword evidence="9" id="KW-0539">Nucleus</keyword>
<evidence type="ECO:0000256" key="2">
    <source>
        <dbReference type="ARBA" id="ARBA00010015"/>
    </source>
</evidence>
<keyword evidence="8" id="KW-0234">DNA repair</keyword>
<name>F2UT89_SALR5</name>
<dbReference type="EMBL" id="GL833003">
    <property type="protein sequence ID" value="EGD81348.1"/>
    <property type="molecule type" value="Genomic_DNA"/>
</dbReference>
<dbReference type="InterPro" id="IPR010994">
    <property type="entry name" value="RuvA_2-like"/>
</dbReference>
<evidence type="ECO:0000256" key="5">
    <source>
        <dbReference type="ARBA" id="ARBA00022763"/>
    </source>
</evidence>
<keyword evidence="3" id="KW-0540">Nuclease</keyword>
<dbReference type="InterPro" id="IPR006166">
    <property type="entry name" value="ERCC4_domain"/>
</dbReference>
<dbReference type="SMART" id="SM00891">
    <property type="entry name" value="ERCC4"/>
    <property type="match status" value="1"/>
</dbReference>
<dbReference type="InterPro" id="IPR011335">
    <property type="entry name" value="Restrct_endonuc-II-like"/>
</dbReference>
<reference evidence="12" key="1">
    <citation type="submission" date="2009-08" db="EMBL/GenBank/DDBJ databases">
        <title>Annotation of Salpingoeca rosetta.</title>
        <authorList>
            <consortium name="The Broad Institute Genome Sequencing Platform"/>
            <person name="Russ C."/>
            <person name="Cuomo C."/>
            <person name="Burger G."/>
            <person name="Gray M.W."/>
            <person name="Holland P.W.H."/>
            <person name="King N."/>
            <person name="Lang F.B.F."/>
            <person name="Roger A.J."/>
            <person name="Ruiz-Trillo I."/>
            <person name="Young S.K."/>
            <person name="Zeng Q."/>
            <person name="Gargeya S."/>
            <person name="Alvarado L."/>
            <person name="Berlin A."/>
            <person name="Chapman S.B."/>
            <person name="Chen Z."/>
            <person name="Freedman E."/>
            <person name="Gellesch M."/>
            <person name="Goldberg J."/>
            <person name="Griggs A."/>
            <person name="Gujja S."/>
            <person name="Heilman E."/>
            <person name="Heiman D."/>
            <person name="Howarth C."/>
            <person name="Mehta T."/>
            <person name="Neiman D."/>
            <person name="Pearson M."/>
            <person name="Roberts A."/>
            <person name="Saif S."/>
            <person name="Shea T."/>
            <person name="Shenoy N."/>
            <person name="Sisk P."/>
            <person name="Stolte C."/>
            <person name="Sykes S."/>
            <person name="White J."/>
            <person name="Yandava C."/>
            <person name="Haas B."/>
            <person name="Nusbaum C."/>
            <person name="Birren B."/>
        </authorList>
    </citation>
    <scope>NUCLEOTIDE SEQUENCE [LARGE SCALE GENOMIC DNA]</scope>
    <source>
        <strain evidence="12">ATCC 50818</strain>
    </source>
</reference>
<comment type="subcellular location">
    <subcellularLocation>
        <location evidence="1">Nucleus</location>
    </subcellularLocation>
</comment>
<keyword evidence="13" id="KW-1185">Reference proteome</keyword>
<dbReference type="SUPFAM" id="SSF47781">
    <property type="entry name" value="RuvA domain 2-like"/>
    <property type="match status" value="1"/>
</dbReference>
<dbReference type="AlphaFoldDB" id="F2UT89"/>
<dbReference type="Gene3D" id="3.40.50.10130">
    <property type="match status" value="1"/>
</dbReference>
<dbReference type="OMA" id="THILDIM"/>
<keyword evidence="4" id="KW-0255">Endonuclease</keyword>
<dbReference type="GO" id="GO:0003697">
    <property type="term" value="F:single-stranded DNA binding"/>
    <property type="evidence" value="ECO:0007669"/>
    <property type="project" value="TreeGrafter"/>
</dbReference>
<keyword evidence="5" id="KW-0227">DNA damage</keyword>
<dbReference type="SUPFAM" id="SSF52980">
    <property type="entry name" value="Restriction endonuclease-like"/>
    <property type="match status" value="1"/>
</dbReference>
<dbReference type="PANTHER" id="PTHR10150:SF0">
    <property type="entry name" value="DNA REPAIR ENDONUCLEASE XPF"/>
    <property type="match status" value="1"/>
</dbReference>
<dbReference type="GeneID" id="16068137"/>
<organism evidence="13">
    <name type="scientific">Salpingoeca rosetta (strain ATCC 50818 / BSB-021)</name>
    <dbReference type="NCBI Taxonomy" id="946362"/>
    <lineage>
        <taxon>Eukaryota</taxon>
        <taxon>Choanoflagellata</taxon>
        <taxon>Craspedida</taxon>
        <taxon>Salpingoecidae</taxon>
        <taxon>Salpingoeca</taxon>
    </lineage>
</organism>
<keyword evidence="7" id="KW-0238">DNA-binding</keyword>
<evidence type="ECO:0000256" key="4">
    <source>
        <dbReference type="ARBA" id="ARBA00022759"/>
    </source>
</evidence>
<dbReference type="Pfam" id="PF02732">
    <property type="entry name" value="ERCC4"/>
    <property type="match status" value="1"/>
</dbReference>
<evidence type="ECO:0000313" key="12">
    <source>
        <dbReference type="EMBL" id="EGD81348.1"/>
    </source>
</evidence>
<proteinExistence type="inferred from homology"/>
<dbReference type="KEGG" id="sre:PTSG_11379"/>
<dbReference type="CDD" id="cd20078">
    <property type="entry name" value="XPF_nuclease_XPF_euk"/>
    <property type="match status" value="1"/>
</dbReference>
<dbReference type="OrthoDB" id="361020at2759"/>
<evidence type="ECO:0000256" key="3">
    <source>
        <dbReference type="ARBA" id="ARBA00022722"/>
    </source>
</evidence>
<keyword evidence="6" id="KW-0378">Hydrolase</keyword>
<dbReference type="FunCoup" id="F2UT89">
    <property type="interactions" value="1591"/>
</dbReference>
<evidence type="ECO:0000256" key="6">
    <source>
        <dbReference type="ARBA" id="ARBA00022801"/>
    </source>
</evidence>
<dbReference type="Proteomes" id="UP000007799">
    <property type="component" value="Unassembled WGS sequence"/>
</dbReference>
<evidence type="ECO:0000313" key="13">
    <source>
        <dbReference type="Proteomes" id="UP000007799"/>
    </source>
</evidence>
<accession>F2UT89</accession>
<feature type="region of interest" description="Disordered" evidence="10">
    <location>
        <begin position="418"/>
        <end position="439"/>
    </location>
</feature>
<dbReference type="FunFam" id="3.40.50.10130:FF:000002">
    <property type="entry name" value="DNA repair endonuclease XPF"/>
    <property type="match status" value="1"/>
</dbReference>
<dbReference type="eggNOG" id="KOG0442">
    <property type="taxonomic scope" value="Eukaryota"/>
</dbReference>
<evidence type="ECO:0000256" key="10">
    <source>
        <dbReference type="SAM" id="MobiDB-lite"/>
    </source>
</evidence>
<dbReference type="GO" id="GO:1901255">
    <property type="term" value="P:nucleotide-excision repair involved in interstrand cross-link repair"/>
    <property type="evidence" value="ECO:0007669"/>
    <property type="project" value="TreeGrafter"/>
</dbReference>
<dbReference type="STRING" id="946362.F2UT89"/>
<dbReference type="Gene3D" id="1.10.150.20">
    <property type="entry name" value="5' to 3' exonuclease, C-terminal subdomain"/>
    <property type="match status" value="1"/>
</dbReference>
<dbReference type="PANTHER" id="PTHR10150">
    <property type="entry name" value="DNA REPAIR ENDONUCLEASE XPF"/>
    <property type="match status" value="1"/>
</dbReference>
<dbReference type="GO" id="GO:0000712">
    <property type="term" value="P:resolution of meiotic recombination intermediates"/>
    <property type="evidence" value="ECO:0007669"/>
    <property type="project" value="TreeGrafter"/>
</dbReference>
<dbReference type="RefSeq" id="XP_004987615.1">
    <property type="nucleotide sequence ID" value="XM_004987558.1"/>
</dbReference>
<evidence type="ECO:0000256" key="1">
    <source>
        <dbReference type="ARBA" id="ARBA00004123"/>
    </source>
</evidence>
<sequence length="830" mass="93534">MAEDEGSRQGGGVSGEEKDAVIDNMGEFGLDPKAGLLPFQQDMFKDIMADVDALLVTGQGMGLHRLLVSMLRVHCDPKSLVLVINANVTTVELATEELSLSTSFPPKILSMDQLSTDRRDIYLEGGVVFVTSRILVVDMLMGRVPMANVHGIVVPDAHRVIPTSSEAFILRLFRHENRTGFIKAITDSAQGLVGGFNLLEKVMRSLWVSQLYLWPRFEKRVIDTLSTRQPEVFEVKVDMTSTMQLIQLAISDLMVSCLKQLRKLRPSLEMEFLTVERGLFPAFDQALRRQLDPVWHTLGFRTKQLVKELKTLRTMAKYLDQYDPVSFYFYLEVGERGVFGGQSVVHRRLGRRAARVARRRERAAQEAKAKRQQRQRRGGGGDRDGDGGDDDDDEQEEFETTIPELVDLGTDIIEEADQQDDSQRGDGQQSDMAVPPDEEFRRHYRVLQPDDLMFILPFYLPEVGVSTARFARILNDVKPKTIVFYDPHLACAREVELYQSAHPEVDLHVYFMMYRTSFQEQQYLSSIRHEKEAFERIITAKRTMALPADQDGRRGIRQAEERQLKTRLVASRSSSVVGASTRRGGGRVAEGAPRPKVIVDMREFRSSLPSLIHEFGMDVVPVTLIVGDYVLSPDICVERKSLPDLIGSLSSGRLYSQVLAMTTYYARPALLIEFDESKPFSLLGSGETLSDDIEFKNTMSKLTLLTLTFPSLRVLWSRSPHATAELFYTLKQHQDEPDATAAANVGEEGTHNEEDYALEPMVVLKTVPGVTPHNAYAIMEKVKNLEELTQLGLKQLQEVAGKANGRLMYDFFNNTTTVDDDDKGHDDKKG</sequence>
<feature type="region of interest" description="Disordered" evidence="10">
    <location>
        <begin position="356"/>
        <end position="398"/>
    </location>
</feature>
<feature type="domain" description="ERCC4" evidence="11">
    <location>
        <begin position="596"/>
        <end position="676"/>
    </location>
</feature>
<dbReference type="InParanoid" id="F2UT89"/>
<comment type="similarity">
    <text evidence="2">Belongs to the XPF family.</text>
</comment>
<gene>
    <name evidence="12" type="ORF">PTSG_11379</name>
</gene>
<dbReference type="GO" id="GO:0000724">
    <property type="term" value="P:double-strand break repair via homologous recombination"/>
    <property type="evidence" value="ECO:0007669"/>
    <property type="project" value="TreeGrafter"/>
</dbReference>
<feature type="compositionally biased region" description="Acidic residues" evidence="10">
    <location>
        <begin position="387"/>
        <end position="398"/>
    </location>
</feature>
<dbReference type="GO" id="GO:0003684">
    <property type="term" value="F:damaged DNA binding"/>
    <property type="evidence" value="ECO:0007669"/>
    <property type="project" value="TreeGrafter"/>
</dbReference>